<keyword evidence="4" id="KW-1185">Reference proteome</keyword>
<feature type="compositionally biased region" description="Basic residues" evidence="1">
    <location>
        <begin position="236"/>
        <end position="256"/>
    </location>
</feature>
<dbReference type="Proteomes" id="UP000410492">
    <property type="component" value="Unassembled WGS sequence"/>
</dbReference>
<feature type="region of interest" description="Disordered" evidence="1">
    <location>
        <begin position="158"/>
        <end position="185"/>
    </location>
</feature>
<dbReference type="AlphaFoldDB" id="A0A653CPE2"/>
<name>A0A653CPE2_CALMS</name>
<dbReference type="Pfam" id="PF16009">
    <property type="entry name" value="DUF4779"/>
    <property type="match status" value="1"/>
</dbReference>
<feature type="compositionally biased region" description="Basic residues" evidence="1">
    <location>
        <begin position="363"/>
        <end position="373"/>
    </location>
</feature>
<evidence type="ECO:0000256" key="1">
    <source>
        <dbReference type="SAM" id="MobiDB-lite"/>
    </source>
</evidence>
<feature type="signal peptide" evidence="2">
    <location>
        <begin position="1"/>
        <end position="17"/>
    </location>
</feature>
<proteinExistence type="predicted"/>
<evidence type="ECO:0000313" key="4">
    <source>
        <dbReference type="Proteomes" id="UP000410492"/>
    </source>
</evidence>
<feature type="region of interest" description="Disordered" evidence="1">
    <location>
        <begin position="236"/>
        <end position="259"/>
    </location>
</feature>
<gene>
    <name evidence="3" type="ORF">CALMAC_LOCUS10347</name>
</gene>
<dbReference type="OrthoDB" id="8195832at2759"/>
<sequence>MFRLICSFGLLSQLVTSKYISPELGLGGAGEFHHPSEFQQHDFSHGIGKITQYGGYGGLGEEPKFEGVSKVFELGPGEIDIPKAAGLGFGYPIGFEGGFGGHHGGQIHFPQQPIHIPQQPIHIPQQPIHIPHHQPIHVQPVFIKQQPIGGGELEKSQFSEAQKKFAEEQFQKKHGSSGDKTSAGDSGYFIGKIQQAGAKGGKGYFQEAEGGNEHFQKGKHYHGGEKVEKEGEVGGKHHAKQGHRKGHSVRGFKKSHHLDETGKEEQFYDEAHKEGGNYEFGGHKGRFGHNSGSSYKGGEEAGKFAFDKRGKEGFYENSAANKKEHAGQDKYSGDKFAENAAAYGFTKDFSSHGGEGESESSKFFKKSPHHFHH</sequence>
<evidence type="ECO:0000256" key="2">
    <source>
        <dbReference type="SAM" id="SignalP"/>
    </source>
</evidence>
<accession>A0A653CPE2</accession>
<dbReference type="InterPro" id="IPR031959">
    <property type="entry name" value="DUF4779"/>
</dbReference>
<reference evidence="3 4" key="1">
    <citation type="submission" date="2019-01" db="EMBL/GenBank/DDBJ databases">
        <authorList>
            <person name="Sayadi A."/>
        </authorList>
    </citation>
    <scope>NUCLEOTIDE SEQUENCE [LARGE SCALE GENOMIC DNA]</scope>
</reference>
<organism evidence="3 4">
    <name type="scientific">Callosobruchus maculatus</name>
    <name type="common">Southern cowpea weevil</name>
    <name type="synonym">Pulse bruchid</name>
    <dbReference type="NCBI Taxonomy" id="64391"/>
    <lineage>
        <taxon>Eukaryota</taxon>
        <taxon>Metazoa</taxon>
        <taxon>Ecdysozoa</taxon>
        <taxon>Arthropoda</taxon>
        <taxon>Hexapoda</taxon>
        <taxon>Insecta</taxon>
        <taxon>Pterygota</taxon>
        <taxon>Neoptera</taxon>
        <taxon>Endopterygota</taxon>
        <taxon>Coleoptera</taxon>
        <taxon>Polyphaga</taxon>
        <taxon>Cucujiformia</taxon>
        <taxon>Chrysomeloidea</taxon>
        <taxon>Chrysomelidae</taxon>
        <taxon>Bruchinae</taxon>
        <taxon>Bruchini</taxon>
        <taxon>Callosobruchus</taxon>
    </lineage>
</organism>
<feature type="region of interest" description="Disordered" evidence="1">
    <location>
        <begin position="347"/>
        <end position="373"/>
    </location>
</feature>
<keyword evidence="2" id="KW-0732">Signal</keyword>
<protein>
    <submittedName>
        <fullName evidence="3">Uncharacterized protein</fullName>
    </submittedName>
</protein>
<feature type="chain" id="PRO_5024991425" evidence="2">
    <location>
        <begin position="18"/>
        <end position="373"/>
    </location>
</feature>
<evidence type="ECO:0000313" key="3">
    <source>
        <dbReference type="EMBL" id="VEN49136.1"/>
    </source>
</evidence>
<dbReference type="EMBL" id="CAACVG010008275">
    <property type="protein sequence ID" value="VEN49136.1"/>
    <property type="molecule type" value="Genomic_DNA"/>
</dbReference>
<feature type="compositionally biased region" description="Basic and acidic residues" evidence="1">
    <location>
        <begin position="158"/>
        <end position="171"/>
    </location>
</feature>